<gene>
    <name evidence="1" type="ORF">SAMN04488044_1867</name>
</gene>
<dbReference type="AlphaFoldDB" id="A0A1M5PM44"/>
<protein>
    <submittedName>
        <fullName evidence="1">Heme oxygenase</fullName>
    </submittedName>
</protein>
<dbReference type="SUPFAM" id="SSF48613">
    <property type="entry name" value="Heme oxygenase-like"/>
    <property type="match status" value="1"/>
</dbReference>
<dbReference type="Gene3D" id="1.20.910.10">
    <property type="entry name" value="Heme oxygenase-like"/>
    <property type="match status" value="1"/>
</dbReference>
<dbReference type="EMBL" id="FQWM01000002">
    <property type="protein sequence ID" value="SHH02848.1"/>
    <property type="molecule type" value="Genomic_DNA"/>
</dbReference>
<sequence>MGLQGSLRLRLRAETRRNHDLVDANLAPLVHAGATGFRQFLLFQWRFFSAIEQRCDDASCALIVHDMLNRLNADLRSLGLCSPRKKLSFQPNALAIDYLVIGSRLGAKVLKRQWLDTALPEVSSAKAFLNAPDYVSFWREFVARTEKMPATGKFADEVVIDCIALFEFCLSCVDSEPARGRAAHV</sequence>
<dbReference type="InterPro" id="IPR016084">
    <property type="entry name" value="Haem_Oase-like_multi-hlx"/>
</dbReference>
<name>A0A1M5PM44_9RHOB</name>
<keyword evidence="2" id="KW-1185">Reference proteome</keyword>
<reference evidence="2" key="1">
    <citation type="submission" date="2016-11" db="EMBL/GenBank/DDBJ databases">
        <authorList>
            <person name="Varghese N."/>
            <person name="Submissions S."/>
        </authorList>
    </citation>
    <scope>NUCLEOTIDE SEQUENCE [LARGE SCALE GENOMIC DNA]</scope>
    <source>
        <strain evidence="2">DSM 28223</strain>
    </source>
</reference>
<dbReference type="Proteomes" id="UP000184211">
    <property type="component" value="Unassembled WGS sequence"/>
</dbReference>
<dbReference type="CDD" id="cd19166">
    <property type="entry name" value="HemeO-bac"/>
    <property type="match status" value="1"/>
</dbReference>
<proteinExistence type="predicted"/>
<evidence type="ECO:0000313" key="2">
    <source>
        <dbReference type="Proteomes" id="UP000184211"/>
    </source>
</evidence>
<evidence type="ECO:0000313" key="1">
    <source>
        <dbReference type="EMBL" id="SHH02848.1"/>
    </source>
</evidence>
<accession>A0A1M5PM44</accession>
<organism evidence="1 2">
    <name type="scientific">Cognatishimia maritima</name>
    <dbReference type="NCBI Taxonomy" id="870908"/>
    <lineage>
        <taxon>Bacteria</taxon>
        <taxon>Pseudomonadati</taxon>
        <taxon>Pseudomonadota</taxon>
        <taxon>Alphaproteobacteria</taxon>
        <taxon>Rhodobacterales</taxon>
        <taxon>Paracoccaceae</taxon>
        <taxon>Cognatishimia</taxon>
    </lineage>
</organism>